<dbReference type="STRING" id="7398.A0A1B0AIL8"/>
<reference evidence="1" key="2">
    <citation type="submission" date="2020-05" db="UniProtKB">
        <authorList>
            <consortium name="EnsemblMetazoa"/>
        </authorList>
    </citation>
    <scope>IDENTIFICATION</scope>
    <source>
        <strain evidence="1">IAEA</strain>
    </source>
</reference>
<dbReference type="VEuPathDB" id="VectorBase:GPAI046998"/>
<keyword evidence="2" id="KW-1185">Reference proteome</keyword>
<proteinExistence type="predicted"/>
<evidence type="ECO:0000313" key="2">
    <source>
        <dbReference type="Proteomes" id="UP000092445"/>
    </source>
</evidence>
<dbReference type="Proteomes" id="UP000092445">
    <property type="component" value="Unassembled WGS sequence"/>
</dbReference>
<accession>A0A1B0AIL8</accession>
<sequence length="84" mass="9615">MPSVNDACTITWVFRSCIFLPSSNIPSLYYGWINVISGLPKVVPQSVRLALWFFVYWLLAIDSRGTVAHLHVYNQLNYNGLVHM</sequence>
<protein>
    <submittedName>
        <fullName evidence="1">Uncharacterized protein</fullName>
    </submittedName>
</protein>
<dbReference type="EnsemblMetazoa" id="GPAI046998-RA">
    <property type="protein sequence ID" value="GPAI046998-PA"/>
    <property type="gene ID" value="GPAI046998"/>
</dbReference>
<organism evidence="1 2">
    <name type="scientific">Glossina pallidipes</name>
    <name type="common">Tsetse fly</name>
    <dbReference type="NCBI Taxonomy" id="7398"/>
    <lineage>
        <taxon>Eukaryota</taxon>
        <taxon>Metazoa</taxon>
        <taxon>Ecdysozoa</taxon>
        <taxon>Arthropoda</taxon>
        <taxon>Hexapoda</taxon>
        <taxon>Insecta</taxon>
        <taxon>Pterygota</taxon>
        <taxon>Neoptera</taxon>
        <taxon>Endopterygota</taxon>
        <taxon>Diptera</taxon>
        <taxon>Brachycera</taxon>
        <taxon>Muscomorpha</taxon>
        <taxon>Hippoboscoidea</taxon>
        <taxon>Glossinidae</taxon>
        <taxon>Glossina</taxon>
    </lineage>
</organism>
<evidence type="ECO:0000313" key="1">
    <source>
        <dbReference type="EnsemblMetazoa" id="GPAI046998-PA"/>
    </source>
</evidence>
<reference evidence="2" key="1">
    <citation type="submission" date="2014-03" db="EMBL/GenBank/DDBJ databases">
        <authorList>
            <person name="Aksoy S."/>
            <person name="Warren W."/>
            <person name="Wilson R.K."/>
        </authorList>
    </citation>
    <scope>NUCLEOTIDE SEQUENCE [LARGE SCALE GENOMIC DNA]</scope>
    <source>
        <strain evidence="2">IAEA</strain>
    </source>
</reference>
<name>A0A1B0AIL8_GLOPL</name>
<dbReference type="AlphaFoldDB" id="A0A1B0AIL8"/>